<proteinExistence type="predicted"/>
<dbReference type="EMBL" id="JBFAKC010000004">
    <property type="protein sequence ID" value="MEV0708158.1"/>
    <property type="molecule type" value="Genomic_DNA"/>
</dbReference>
<protein>
    <submittedName>
        <fullName evidence="1">DUF3089 domain-containing protein</fullName>
    </submittedName>
</protein>
<comment type="caution">
    <text evidence="1">The sequence shown here is derived from an EMBL/GenBank/DDBJ whole genome shotgun (WGS) entry which is preliminary data.</text>
</comment>
<organism evidence="1 2">
    <name type="scientific">Nocardia aurea</name>
    <dbReference type="NCBI Taxonomy" id="2144174"/>
    <lineage>
        <taxon>Bacteria</taxon>
        <taxon>Bacillati</taxon>
        <taxon>Actinomycetota</taxon>
        <taxon>Actinomycetes</taxon>
        <taxon>Mycobacteriales</taxon>
        <taxon>Nocardiaceae</taxon>
        <taxon>Nocardia</taxon>
    </lineage>
</organism>
<evidence type="ECO:0000313" key="2">
    <source>
        <dbReference type="Proteomes" id="UP001551695"/>
    </source>
</evidence>
<dbReference type="Pfam" id="PF11288">
    <property type="entry name" value="DUF3089"/>
    <property type="match status" value="1"/>
</dbReference>
<sequence length="400" mass="41611">MLATVATPVHAEPEIGPQVAWLCRPGLAENPCGQDRDGELGDTPRGRFPDGRTVSLQVSTAGPGSGTASADSADVDCFYVYGTTDLLPNPVQGTVPQIRPEHVSMILEQAGPLLGRCRMFAPLYRQDTFIQLAVNVVTRTDSYEGPGFDDVVAAFDDYWSRDNLDPVTGKRRGVVLLGHSQGSVAIQNLLRARFDGNPETTAQLVGALPMGGKVRTPADRVTGGGTDPESTFQHLPLCAREIGAPIPVGCVVAYSAYAADSSTPGPGSMVWNPGSEHRTACVNPATLLRPTAGEAVVPISPVVATRALTGGDGPDLPGGFVRYPGALSASCRVATDVDGGTSSWLQVHGDLSALLGDAAHPLAIPGSGDLGLHAADITLTLGDLTDLVTAQAARWHSTRP</sequence>
<evidence type="ECO:0000313" key="1">
    <source>
        <dbReference type="EMBL" id="MEV0708158.1"/>
    </source>
</evidence>
<dbReference type="InterPro" id="IPR021440">
    <property type="entry name" value="DUF3089"/>
</dbReference>
<dbReference type="Proteomes" id="UP001551695">
    <property type="component" value="Unassembled WGS sequence"/>
</dbReference>
<dbReference type="RefSeq" id="WP_357782517.1">
    <property type="nucleotide sequence ID" value="NZ_JBFAKC010000004.1"/>
</dbReference>
<reference evidence="1 2" key="1">
    <citation type="submission" date="2024-06" db="EMBL/GenBank/DDBJ databases">
        <title>The Natural Products Discovery Center: Release of the First 8490 Sequenced Strains for Exploring Actinobacteria Biosynthetic Diversity.</title>
        <authorList>
            <person name="Kalkreuter E."/>
            <person name="Kautsar S.A."/>
            <person name="Yang D."/>
            <person name="Bader C.D."/>
            <person name="Teijaro C.N."/>
            <person name="Fluegel L."/>
            <person name="Davis C.M."/>
            <person name="Simpson J.R."/>
            <person name="Lauterbach L."/>
            <person name="Steele A.D."/>
            <person name="Gui C."/>
            <person name="Meng S."/>
            <person name="Li G."/>
            <person name="Viehrig K."/>
            <person name="Ye F."/>
            <person name="Su P."/>
            <person name="Kiefer A.F."/>
            <person name="Nichols A."/>
            <person name="Cepeda A.J."/>
            <person name="Yan W."/>
            <person name="Fan B."/>
            <person name="Jiang Y."/>
            <person name="Adhikari A."/>
            <person name="Zheng C.-J."/>
            <person name="Schuster L."/>
            <person name="Cowan T.M."/>
            <person name="Smanski M.J."/>
            <person name="Chevrette M.G."/>
            <person name="De Carvalho L.P.S."/>
            <person name="Shen B."/>
        </authorList>
    </citation>
    <scope>NUCLEOTIDE SEQUENCE [LARGE SCALE GENOMIC DNA]</scope>
    <source>
        <strain evidence="1 2">NPDC050403</strain>
    </source>
</reference>
<name>A0ABV3FRV0_9NOCA</name>
<accession>A0ABV3FRV0</accession>
<gene>
    <name evidence="1" type="ORF">AB0I48_11375</name>
</gene>
<keyword evidence="2" id="KW-1185">Reference proteome</keyword>